<reference evidence="2" key="2">
    <citation type="submission" date="2015-01" db="EMBL/GenBank/DDBJ databases">
        <title>Evolutionary Origins and Diversification of the Mycorrhizal Mutualists.</title>
        <authorList>
            <consortium name="DOE Joint Genome Institute"/>
            <consortium name="Mycorrhizal Genomics Consortium"/>
            <person name="Kohler A."/>
            <person name="Kuo A."/>
            <person name="Nagy L.G."/>
            <person name="Floudas D."/>
            <person name="Copeland A."/>
            <person name="Barry K.W."/>
            <person name="Cichocki N."/>
            <person name="Veneault-Fourrey C."/>
            <person name="LaButti K."/>
            <person name="Lindquist E.A."/>
            <person name="Lipzen A."/>
            <person name="Lundell T."/>
            <person name="Morin E."/>
            <person name="Murat C."/>
            <person name="Riley R."/>
            <person name="Ohm R."/>
            <person name="Sun H."/>
            <person name="Tunlid A."/>
            <person name="Henrissat B."/>
            <person name="Grigoriev I.V."/>
            <person name="Hibbett D.S."/>
            <person name="Martin F."/>
        </authorList>
    </citation>
    <scope>NUCLEOTIDE SEQUENCE [LARGE SCALE GENOMIC DNA]</scope>
    <source>
        <strain evidence="2">ATCC 200175</strain>
    </source>
</reference>
<dbReference type="EMBL" id="KN819373">
    <property type="protein sequence ID" value="KIJ11803.1"/>
    <property type="molecule type" value="Genomic_DNA"/>
</dbReference>
<proteinExistence type="predicted"/>
<accession>A0A0C9TMI9</accession>
<dbReference type="AlphaFoldDB" id="A0A0C9TMI9"/>
<sequence>MHHALFISEVCREICGLLEQSSLPALARTCRALQEPALDELWKDLYSIHPFLQLLTQSWCEDANFAECNQTAAQRPTPSQWDTLRKYSERTRSLYMCIIDDPPTTSSDYLSALFNPPNSPSFFPNLRALAWYPTNHEEMLPFLRLLCGPSLTQLSAEFTNDPASVVMLASLGALCPNIADISISADNATISAELTDALSASVCQWNDLKQVSCDDLNLPALEHLSRTRGLESLTAYASDHMSSFSHPDGVRGTYFSRLQRLHLYAVQLSNATSCFKGMHLALEQFRLDVFDADEILSTSSFLQNFFATLAGHCSQYTLTELDFCIIHSELPSSATVNTLRDINPLLSFRNLRAVRFEGLTTLSLDDSDITELASMWPCIEELSLSTYVNHPVASLPTFHSLIHLIQTCPRLRALSLVVDTTGVSESLCHALRDGVHSDILHELCLGNSPINSPTVVAHVLQTLYPSLKLVDLSVWNKEPLSRLPTRAPCERRWGTVNIKLQTLRAATQQESIVCHSVTSTDGDQSPIH</sequence>
<organism evidence="1 2">
    <name type="scientific">Paxillus involutus ATCC 200175</name>
    <dbReference type="NCBI Taxonomy" id="664439"/>
    <lineage>
        <taxon>Eukaryota</taxon>
        <taxon>Fungi</taxon>
        <taxon>Dikarya</taxon>
        <taxon>Basidiomycota</taxon>
        <taxon>Agaricomycotina</taxon>
        <taxon>Agaricomycetes</taxon>
        <taxon>Agaricomycetidae</taxon>
        <taxon>Boletales</taxon>
        <taxon>Paxilineae</taxon>
        <taxon>Paxillaceae</taxon>
        <taxon>Paxillus</taxon>
    </lineage>
</organism>
<dbReference type="Proteomes" id="UP000053647">
    <property type="component" value="Unassembled WGS sequence"/>
</dbReference>
<keyword evidence="2" id="KW-1185">Reference proteome</keyword>
<evidence type="ECO:0008006" key="3">
    <source>
        <dbReference type="Google" id="ProtNLM"/>
    </source>
</evidence>
<evidence type="ECO:0000313" key="1">
    <source>
        <dbReference type="EMBL" id="KIJ11803.1"/>
    </source>
</evidence>
<protein>
    <recommendedName>
        <fullName evidence="3">F-box domain-containing protein</fullName>
    </recommendedName>
</protein>
<dbReference type="HOGENOM" id="CLU_021164_0_2_1"/>
<dbReference type="OrthoDB" id="3543113at2759"/>
<reference evidence="1 2" key="1">
    <citation type="submission" date="2014-06" db="EMBL/GenBank/DDBJ databases">
        <authorList>
            <consortium name="DOE Joint Genome Institute"/>
            <person name="Kuo A."/>
            <person name="Kohler A."/>
            <person name="Nagy L.G."/>
            <person name="Floudas D."/>
            <person name="Copeland A."/>
            <person name="Barry K.W."/>
            <person name="Cichocki N."/>
            <person name="Veneault-Fourrey C."/>
            <person name="LaButti K."/>
            <person name="Lindquist E.A."/>
            <person name="Lipzen A."/>
            <person name="Lundell T."/>
            <person name="Morin E."/>
            <person name="Murat C."/>
            <person name="Sun H."/>
            <person name="Tunlid A."/>
            <person name="Henrissat B."/>
            <person name="Grigoriev I.V."/>
            <person name="Hibbett D.S."/>
            <person name="Martin F."/>
            <person name="Nordberg H.P."/>
            <person name="Cantor M.N."/>
            <person name="Hua S.X."/>
        </authorList>
    </citation>
    <scope>NUCLEOTIDE SEQUENCE [LARGE SCALE GENOMIC DNA]</scope>
    <source>
        <strain evidence="1 2">ATCC 200175</strain>
    </source>
</reference>
<dbReference type="SUPFAM" id="SSF52047">
    <property type="entry name" value="RNI-like"/>
    <property type="match status" value="1"/>
</dbReference>
<gene>
    <name evidence="1" type="ORF">PAXINDRAFT_181778</name>
</gene>
<name>A0A0C9TMI9_PAXIN</name>
<evidence type="ECO:0000313" key="2">
    <source>
        <dbReference type="Proteomes" id="UP000053647"/>
    </source>
</evidence>